<evidence type="ECO:0000256" key="5">
    <source>
        <dbReference type="ARBA" id="ARBA00022842"/>
    </source>
</evidence>
<dbReference type="EMBL" id="BMAC01000122">
    <property type="protein sequence ID" value="GFP86249.1"/>
    <property type="molecule type" value="Genomic_DNA"/>
</dbReference>
<name>A0A830BLD2_9LAMI</name>
<dbReference type="Gene3D" id="1.10.1200.270">
    <property type="entry name" value="Methyltransferase, alpha-helical capping domain"/>
    <property type="match status" value="1"/>
</dbReference>
<dbReference type="InterPro" id="IPR005299">
    <property type="entry name" value="MeTrfase_7"/>
</dbReference>
<gene>
    <name evidence="6" type="ORF">PHJA_000768700</name>
</gene>
<dbReference type="AlphaFoldDB" id="A0A830BLD2"/>
<keyword evidence="2 6" id="KW-0489">Methyltransferase</keyword>
<evidence type="ECO:0000256" key="2">
    <source>
        <dbReference type="ARBA" id="ARBA00022603"/>
    </source>
</evidence>
<sequence>MTGGDGNESYTKNSLYQGAVINSAKPLVQKSIAEHIDQLIISSPTLETFCIADLGCSVGPNTFFAISNILEPIKLKYPNSEFQVHFSDHTLNDFNTLFKSLPPNRDYYASGVPGSFYTRLFPRASLHVAHCSTALHWLSQVPREITDRTSRAYNKGKIHNVGHNEEVTNAYLRQFATDLVKFLDARAQELVPGGLVMLILPARPDGAPHSQIVLSVMMDMIGDCLMDLAREVEEFNVPMHFASPQELEQVIKQHGRFSIERMENVPQVQASDIFTSPEQLSLAIRASTEELITKHFGREISDRVFPLFPEKFVKGQDRILASSSPSLFVLLKLN</sequence>
<dbReference type="GO" id="GO:0046872">
    <property type="term" value="F:metal ion binding"/>
    <property type="evidence" value="ECO:0007669"/>
    <property type="project" value="UniProtKB-KW"/>
</dbReference>
<organism evidence="6 7">
    <name type="scientific">Phtheirospermum japonicum</name>
    <dbReference type="NCBI Taxonomy" id="374723"/>
    <lineage>
        <taxon>Eukaryota</taxon>
        <taxon>Viridiplantae</taxon>
        <taxon>Streptophyta</taxon>
        <taxon>Embryophyta</taxon>
        <taxon>Tracheophyta</taxon>
        <taxon>Spermatophyta</taxon>
        <taxon>Magnoliopsida</taxon>
        <taxon>eudicotyledons</taxon>
        <taxon>Gunneridae</taxon>
        <taxon>Pentapetalae</taxon>
        <taxon>asterids</taxon>
        <taxon>lamiids</taxon>
        <taxon>Lamiales</taxon>
        <taxon>Orobanchaceae</taxon>
        <taxon>Orobanchaceae incertae sedis</taxon>
        <taxon>Phtheirospermum</taxon>
    </lineage>
</organism>
<dbReference type="Proteomes" id="UP000653305">
    <property type="component" value="Unassembled WGS sequence"/>
</dbReference>
<dbReference type="InterPro" id="IPR042086">
    <property type="entry name" value="MeTrfase_capping"/>
</dbReference>
<evidence type="ECO:0000313" key="6">
    <source>
        <dbReference type="EMBL" id="GFP86249.1"/>
    </source>
</evidence>
<dbReference type="InterPro" id="IPR029063">
    <property type="entry name" value="SAM-dependent_MTases_sf"/>
</dbReference>
<dbReference type="Gene3D" id="3.40.50.150">
    <property type="entry name" value="Vaccinia Virus protein VP39"/>
    <property type="match status" value="1"/>
</dbReference>
<evidence type="ECO:0000256" key="3">
    <source>
        <dbReference type="ARBA" id="ARBA00022679"/>
    </source>
</evidence>
<dbReference type="SUPFAM" id="SSF53335">
    <property type="entry name" value="S-adenosyl-L-methionine-dependent methyltransferases"/>
    <property type="match status" value="1"/>
</dbReference>
<comment type="caution">
    <text evidence="6">The sequence shown here is derived from an EMBL/GenBank/DDBJ whole genome shotgun (WGS) entry which is preliminary data.</text>
</comment>
<keyword evidence="5" id="KW-0460">Magnesium</keyword>
<dbReference type="GO" id="GO:0008168">
    <property type="term" value="F:methyltransferase activity"/>
    <property type="evidence" value="ECO:0007669"/>
    <property type="project" value="UniProtKB-KW"/>
</dbReference>
<reference evidence="6" key="1">
    <citation type="submission" date="2020-07" db="EMBL/GenBank/DDBJ databases">
        <title>Ethylene signaling mediates host invasion by parasitic plants.</title>
        <authorList>
            <person name="Yoshida S."/>
        </authorList>
    </citation>
    <scope>NUCLEOTIDE SEQUENCE</scope>
    <source>
        <strain evidence="6">Okayama</strain>
    </source>
</reference>
<dbReference type="GO" id="GO:0032259">
    <property type="term" value="P:methylation"/>
    <property type="evidence" value="ECO:0007669"/>
    <property type="project" value="UniProtKB-KW"/>
</dbReference>
<evidence type="ECO:0000256" key="4">
    <source>
        <dbReference type="ARBA" id="ARBA00022723"/>
    </source>
</evidence>
<evidence type="ECO:0000256" key="1">
    <source>
        <dbReference type="ARBA" id="ARBA00007967"/>
    </source>
</evidence>
<evidence type="ECO:0000313" key="7">
    <source>
        <dbReference type="Proteomes" id="UP000653305"/>
    </source>
</evidence>
<dbReference type="Pfam" id="PF03492">
    <property type="entry name" value="Methyltransf_7"/>
    <property type="match status" value="1"/>
</dbReference>
<keyword evidence="4" id="KW-0479">Metal-binding</keyword>
<dbReference type="PANTHER" id="PTHR31009">
    <property type="entry name" value="S-ADENOSYL-L-METHIONINE:CARBOXYL METHYLTRANSFERASE FAMILY PROTEIN"/>
    <property type="match status" value="1"/>
</dbReference>
<dbReference type="OrthoDB" id="1523883at2759"/>
<keyword evidence="7" id="KW-1185">Reference proteome</keyword>
<proteinExistence type="inferred from homology"/>
<comment type="similarity">
    <text evidence="1">Belongs to the methyltransferase superfamily. Type-7 methyltransferase family.</text>
</comment>
<protein>
    <submittedName>
        <fullName evidence="6">Probable S-adenosylmethionine-dependent methyltransferase at5g38780</fullName>
    </submittedName>
</protein>
<accession>A0A830BLD2</accession>
<keyword evidence="3 6" id="KW-0808">Transferase</keyword>